<sequence>MWSPSCSTPKCILALTDPPAGNDKYGPLTVLSGLVYIDTVHETVKRRRHRRTLSRRRRGMARHELIRECVRIVEKQCITLDNKQIEAGQKGEREKERERKKEEERKGYIYPMKHHASMRRASNTPLIRVHVSVYGFLQPLLIQFLRGLICSRNAGVRVCMCTVHIELWRGDDSKLSNEIASGTPNC</sequence>
<dbReference type="AlphaFoldDB" id="A0A195DI70"/>
<dbReference type="EMBL" id="KQ980824">
    <property type="protein sequence ID" value="KYN12532.1"/>
    <property type="molecule type" value="Genomic_DNA"/>
</dbReference>
<evidence type="ECO:0000313" key="2">
    <source>
        <dbReference type="Proteomes" id="UP000078492"/>
    </source>
</evidence>
<evidence type="ECO:0000313" key="1">
    <source>
        <dbReference type="EMBL" id="KYN12532.1"/>
    </source>
</evidence>
<gene>
    <name evidence="1" type="ORF">ALC57_15259</name>
</gene>
<name>A0A195DI70_9HYME</name>
<organism evidence="1 2">
    <name type="scientific">Trachymyrmex cornetzi</name>
    <dbReference type="NCBI Taxonomy" id="471704"/>
    <lineage>
        <taxon>Eukaryota</taxon>
        <taxon>Metazoa</taxon>
        <taxon>Ecdysozoa</taxon>
        <taxon>Arthropoda</taxon>
        <taxon>Hexapoda</taxon>
        <taxon>Insecta</taxon>
        <taxon>Pterygota</taxon>
        <taxon>Neoptera</taxon>
        <taxon>Endopterygota</taxon>
        <taxon>Hymenoptera</taxon>
        <taxon>Apocrita</taxon>
        <taxon>Aculeata</taxon>
        <taxon>Formicoidea</taxon>
        <taxon>Formicidae</taxon>
        <taxon>Myrmicinae</taxon>
        <taxon>Trachymyrmex</taxon>
    </lineage>
</organism>
<proteinExistence type="predicted"/>
<reference evidence="1 2" key="1">
    <citation type="submission" date="2015-09" db="EMBL/GenBank/DDBJ databases">
        <title>Trachymyrmex cornetzi WGS genome.</title>
        <authorList>
            <person name="Nygaard S."/>
            <person name="Hu H."/>
            <person name="Boomsma J."/>
            <person name="Zhang G."/>
        </authorList>
    </citation>
    <scope>NUCLEOTIDE SEQUENCE [LARGE SCALE GENOMIC DNA]</scope>
    <source>
        <strain evidence="1">Tcor2-1</strain>
        <tissue evidence="1">Whole body</tissue>
    </source>
</reference>
<accession>A0A195DI70</accession>
<protein>
    <submittedName>
        <fullName evidence="1">Uncharacterized protein</fullName>
    </submittedName>
</protein>
<dbReference type="Proteomes" id="UP000078492">
    <property type="component" value="Unassembled WGS sequence"/>
</dbReference>
<keyword evidence="2" id="KW-1185">Reference proteome</keyword>